<evidence type="ECO:0000256" key="4">
    <source>
        <dbReference type="ARBA" id="ARBA00022777"/>
    </source>
</evidence>
<dbReference type="PANTHER" id="PTHR45453">
    <property type="entry name" value="PHOSPHATE REGULON SENSOR PROTEIN PHOR"/>
    <property type="match status" value="1"/>
</dbReference>
<dbReference type="Pfam" id="PF02518">
    <property type="entry name" value="HATPase_c"/>
    <property type="match status" value="1"/>
</dbReference>
<dbReference type="GO" id="GO:0005886">
    <property type="term" value="C:plasma membrane"/>
    <property type="evidence" value="ECO:0007669"/>
    <property type="project" value="TreeGrafter"/>
</dbReference>
<evidence type="ECO:0000256" key="1">
    <source>
        <dbReference type="ARBA" id="ARBA00000085"/>
    </source>
</evidence>
<sequence length="107" mass="12383">EQHTFKLKIEEVTLSKLIGTITKDLEFFASQKSIQIIKEIDSDLSVYTDRVLFEKACKNIIHNAVMYSPHNEKVYIKLSKDSKQGQIKMQIINTGINIKDEDIQQIE</sequence>
<evidence type="ECO:0000313" key="7">
    <source>
        <dbReference type="Proteomes" id="UP000305222"/>
    </source>
</evidence>
<dbReference type="EC" id="2.7.13.3" evidence="2"/>
<feature type="non-terminal residue" evidence="6">
    <location>
        <position position="107"/>
    </location>
</feature>
<comment type="catalytic activity">
    <reaction evidence="1">
        <text>ATP + protein L-histidine = ADP + protein N-phospho-L-histidine.</text>
        <dbReference type="EC" id="2.7.13.3"/>
    </reaction>
</comment>
<evidence type="ECO:0000256" key="3">
    <source>
        <dbReference type="ARBA" id="ARBA00022679"/>
    </source>
</evidence>
<dbReference type="GO" id="GO:0016036">
    <property type="term" value="P:cellular response to phosphate starvation"/>
    <property type="evidence" value="ECO:0007669"/>
    <property type="project" value="TreeGrafter"/>
</dbReference>
<evidence type="ECO:0000313" key="6">
    <source>
        <dbReference type="EMBL" id="TKI89093.1"/>
    </source>
</evidence>
<feature type="non-terminal residue" evidence="6">
    <location>
        <position position="1"/>
    </location>
</feature>
<accession>A0A4V5TT85</accession>
<reference evidence="6 7" key="1">
    <citation type="journal article" date="2019" name="Environ. Microbiol.">
        <title>An active ?-lactamase is a part of an orchestrated cell wall stress resistance network of Bacillus subtilis and related rhizosphere species.</title>
        <authorList>
            <person name="Bucher T."/>
            <person name="Keren-Paz A."/>
            <person name="Hausser J."/>
            <person name="Olender T."/>
            <person name="Cytryn E."/>
            <person name="Kolodkin-Gal I."/>
        </authorList>
    </citation>
    <scope>NUCLEOTIDE SEQUENCE [LARGE SCALE GENOMIC DNA]</scope>
    <source>
        <strain evidence="6 7">I5</strain>
    </source>
</reference>
<dbReference type="AlphaFoldDB" id="A0A4V5TT85"/>
<dbReference type="GO" id="GO:0000155">
    <property type="term" value="F:phosphorelay sensor kinase activity"/>
    <property type="evidence" value="ECO:0007669"/>
    <property type="project" value="TreeGrafter"/>
</dbReference>
<dbReference type="InterPro" id="IPR036890">
    <property type="entry name" value="HATPase_C_sf"/>
</dbReference>
<dbReference type="SUPFAM" id="SSF55874">
    <property type="entry name" value="ATPase domain of HSP90 chaperone/DNA topoisomerase II/histidine kinase"/>
    <property type="match status" value="1"/>
</dbReference>
<keyword evidence="3" id="KW-0808">Transferase</keyword>
<dbReference type="Proteomes" id="UP000305222">
    <property type="component" value="Unassembled WGS sequence"/>
</dbReference>
<dbReference type="InterPro" id="IPR050351">
    <property type="entry name" value="BphY/WalK/GraS-like"/>
</dbReference>
<name>A0A4V5TT85_9BACI</name>
<dbReference type="EMBL" id="SZON01001974">
    <property type="protein sequence ID" value="TKI89093.1"/>
    <property type="molecule type" value="Genomic_DNA"/>
</dbReference>
<protein>
    <recommendedName>
        <fullName evidence="2">histidine kinase</fullName>
        <ecNumber evidence="2">2.7.13.3</ecNumber>
    </recommendedName>
</protein>
<dbReference type="Gene3D" id="3.30.565.10">
    <property type="entry name" value="Histidine kinase-like ATPase, C-terminal domain"/>
    <property type="match status" value="1"/>
</dbReference>
<dbReference type="PANTHER" id="PTHR45453:SF3">
    <property type="entry name" value="HISTIDINE KINASE"/>
    <property type="match status" value="1"/>
</dbReference>
<dbReference type="InterPro" id="IPR003594">
    <property type="entry name" value="HATPase_dom"/>
</dbReference>
<organism evidence="6 7">
    <name type="scientific">Bacillus wiedmannii</name>
    <dbReference type="NCBI Taxonomy" id="1890302"/>
    <lineage>
        <taxon>Bacteria</taxon>
        <taxon>Bacillati</taxon>
        <taxon>Bacillota</taxon>
        <taxon>Bacilli</taxon>
        <taxon>Bacillales</taxon>
        <taxon>Bacillaceae</taxon>
        <taxon>Bacillus</taxon>
        <taxon>Bacillus cereus group</taxon>
    </lineage>
</organism>
<evidence type="ECO:0000256" key="2">
    <source>
        <dbReference type="ARBA" id="ARBA00012438"/>
    </source>
</evidence>
<comment type="caution">
    <text evidence="6">The sequence shown here is derived from an EMBL/GenBank/DDBJ whole genome shotgun (WGS) entry which is preliminary data.</text>
</comment>
<keyword evidence="4 6" id="KW-0418">Kinase</keyword>
<evidence type="ECO:0000259" key="5">
    <source>
        <dbReference type="Pfam" id="PF02518"/>
    </source>
</evidence>
<proteinExistence type="predicted"/>
<dbReference type="GO" id="GO:0004721">
    <property type="term" value="F:phosphoprotein phosphatase activity"/>
    <property type="evidence" value="ECO:0007669"/>
    <property type="project" value="TreeGrafter"/>
</dbReference>
<feature type="domain" description="Histidine kinase/HSP90-like ATPase" evidence="5">
    <location>
        <begin position="49"/>
        <end position="106"/>
    </location>
</feature>
<gene>
    <name evidence="6" type="ORF">FC699_26765</name>
</gene>